<evidence type="ECO:0000256" key="1">
    <source>
        <dbReference type="SAM" id="MobiDB-lite"/>
    </source>
</evidence>
<protein>
    <submittedName>
        <fullName evidence="2">Uncharacterized protein</fullName>
    </submittedName>
</protein>
<dbReference type="Proteomes" id="UP000745764">
    <property type="component" value="Unassembled WGS sequence"/>
</dbReference>
<gene>
    <name evidence="2" type="ORF">AWRI4620_LOCUS6074</name>
</gene>
<comment type="caution">
    <text evidence="2">The sequence shown here is derived from an EMBL/GenBank/DDBJ whole genome shotgun (WGS) entry which is preliminary data.</text>
</comment>
<dbReference type="AlphaFoldDB" id="A0A9N8KL73"/>
<accession>A0A9N8KL73</accession>
<evidence type="ECO:0000313" key="2">
    <source>
        <dbReference type="EMBL" id="CAD0111819.1"/>
    </source>
</evidence>
<feature type="compositionally biased region" description="Polar residues" evidence="1">
    <location>
        <begin position="10"/>
        <end position="28"/>
    </location>
</feature>
<evidence type="ECO:0000313" key="3">
    <source>
        <dbReference type="Proteomes" id="UP000745764"/>
    </source>
</evidence>
<name>A0A9N8KL73_9PEZI</name>
<reference evidence="2" key="1">
    <citation type="submission" date="2020-06" db="EMBL/GenBank/DDBJ databases">
        <authorList>
            <person name="Onetto C."/>
        </authorList>
    </citation>
    <scope>NUCLEOTIDE SEQUENCE</scope>
</reference>
<dbReference type="OrthoDB" id="5428687at2759"/>
<sequence>MPSALRRKFFSSSIDPQEGSSSSASEVGTTEMHLHDPERYGPHGDSKHAQDEVTADQASEEVPNEDAQAGVTQAEAITLSWTKSSMIATYAL</sequence>
<dbReference type="EMBL" id="CAINUL010000014">
    <property type="protein sequence ID" value="CAD0111819.1"/>
    <property type="molecule type" value="Genomic_DNA"/>
</dbReference>
<proteinExistence type="predicted"/>
<feature type="compositionally biased region" description="Basic and acidic residues" evidence="1">
    <location>
        <begin position="32"/>
        <end position="51"/>
    </location>
</feature>
<organism evidence="2 3">
    <name type="scientific">Aureobasidium uvarum</name>
    <dbReference type="NCBI Taxonomy" id="2773716"/>
    <lineage>
        <taxon>Eukaryota</taxon>
        <taxon>Fungi</taxon>
        <taxon>Dikarya</taxon>
        <taxon>Ascomycota</taxon>
        <taxon>Pezizomycotina</taxon>
        <taxon>Dothideomycetes</taxon>
        <taxon>Dothideomycetidae</taxon>
        <taxon>Dothideales</taxon>
        <taxon>Saccotheciaceae</taxon>
        <taxon>Aureobasidium</taxon>
    </lineage>
</organism>
<feature type="region of interest" description="Disordered" evidence="1">
    <location>
        <begin position="1"/>
        <end position="71"/>
    </location>
</feature>
<keyword evidence="3" id="KW-1185">Reference proteome</keyword>